<feature type="transmembrane region" description="Helical" evidence="2">
    <location>
        <begin position="200"/>
        <end position="225"/>
    </location>
</feature>
<evidence type="ECO:0000313" key="4">
    <source>
        <dbReference type="Proteomes" id="UP001210925"/>
    </source>
</evidence>
<accession>A0AAD5UI42</accession>
<feature type="transmembrane region" description="Helical" evidence="2">
    <location>
        <begin position="343"/>
        <end position="366"/>
    </location>
</feature>
<feature type="transmembrane region" description="Helical" evidence="2">
    <location>
        <begin position="271"/>
        <end position="292"/>
    </location>
</feature>
<sequence>MSEIEFADALYSIQSQWLHSECVGPPDVIVGSPNISNTIPFGSLVWSGPTFCDNEWLVSCSHPGICSASLSLDLTAGYQSFQDSYLYHVPTSPDEWLFPIGASNSLYCQITGGNTTSLLLTGSTLCYNNFQCSDNELRYFNQSGCVGNYTRIPLTKSISLIPIGNAIYQSAMYSVSKGTESIIWTTYITSSYLFLPSEPLWIISLVLVLVSLTITFIHMGKALVLAYNSKNERRIRYLVYFLGFILTMGDVITAFLSYISGTMNPVYNDLIFGIDSGFNIALNGWCLMEIVFTKKPQRWALSFVLGVLFIAFGLPFVFYTLYVNDNVTPFGIWLVNYFDVVCYPVWQILYIAMDPMTAGTIIFYIINKSLDECDKDVLGLLWIMFSDVQLIMIAGVSFLNFAICVFLQLATTYTLFAQSDKHLMVYLVVFSIQHSINSCCTLWYATYFPAVLLRMKSLKKSIKANKNLNIENAKSLKDSEVSDTKKPADSDATQKM</sequence>
<keyword evidence="2" id="KW-0472">Membrane</keyword>
<feature type="transmembrane region" description="Helical" evidence="2">
    <location>
        <begin position="423"/>
        <end position="453"/>
    </location>
</feature>
<name>A0AAD5UI42_9FUNG</name>
<organism evidence="3 4">
    <name type="scientific">Boothiomyces macroporosus</name>
    <dbReference type="NCBI Taxonomy" id="261099"/>
    <lineage>
        <taxon>Eukaryota</taxon>
        <taxon>Fungi</taxon>
        <taxon>Fungi incertae sedis</taxon>
        <taxon>Chytridiomycota</taxon>
        <taxon>Chytridiomycota incertae sedis</taxon>
        <taxon>Chytridiomycetes</taxon>
        <taxon>Rhizophydiales</taxon>
        <taxon>Terramycetaceae</taxon>
        <taxon>Boothiomyces</taxon>
    </lineage>
</organism>
<dbReference type="EMBL" id="JADGKB010000028">
    <property type="protein sequence ID" value="KAJ3258392.1"/>
    <property type="molecule type" value="Genomic_DNA"/>
</dbReference>
<feature type="region of interest" description="Disordered" evidence="1">
    <location>
        <begin position="476"/>
        <end position="496"/>
    </location>
</feature>
<comment type="caution">
    <text evidence="3">The sequence shown here is derived from an EMBL/GenBank/DDBJ whole genome shotgun (WGS) entry which is preliminary data.</text>
</comment>
<dbReference type="AlphaFoldDB" id="A0AAD5UI42"/>
<evidence type="ECO:0000313" key="3">
    <source>
        <dbReference type="EMBL" id="KAJ3258392.1"/>
    </source>
</evidence>
<gene>
    <name evidence="3" type="ORF">HK103_003680</name>
</gene>
<feature type="transmembrane region" description="Helical" evidence="2">
    <location>
        <begin position="237"/>
        <end position="259"/>
    </location>
</feature>
<keyword evidence="2" id="KW-1133">Transmembrane helix</keyword>
<feature type="transmembrane region" description="Helical" evidence="2">
    <location>
        <begin position="378"/>
        <end position="411"/>
    </location>
</feature>
<feature type="transmembrane region" description="Helical" evidence="2">
    <location>
        <begin position="299"/>
        <end position="323"/>
    </location>
</feature>
<evidence type="ECO:0000256" key="1">
    <source>
        <dbReference type="SAM" id="MobiDB-lite"/>
    </source>
</evidence>
<proteinExistence type="predicted"/>
<keyword evidence="2" id="KW-0812">Transmembrane</keyword>
<protein>
    <submittedName>
        <fullName evidence="3">Uncharacterized protein</fullName>
    </submittedName>
</protein>
<evidence type="ECO:0000256" key="2">
    <source>
        <dbReference type="SAM" id="Phobius"/>
    </source>
</evidence>
<reference evidence="3" key="1">
    <citation type="submission" date="2020-05" db="EMBL/GenBank/DDBJ databases">
        <title>Phylogenomic resolution of chytrid fungi.</title>
        <authorList>
            <person name="Stajich J.E."/>
            <person name="Amses K."/>
            <person name="Simmons R."/>
            <person name="Seto K."/>
            <person name="Myers J."/>
            <person name="Bonds A."/>
            <person name="Quandt C.A."/>
            <person name="Barry K."/>
            <person name="Liu P."/>
            <person name="Grigoriev I."/>
            <person name="Longcore J.E."/>
            <person name="James T.Y."/>
        </authorList>
    </citation>
    <scope>NUCLEOTIDE SEQUENCE</scope>
    <source>
        <strain evidence="3">PLAUS21</strain>
    </source>
</reference>
<keyword evidence="4" id="KW-1185">Reference proteome</keyword>
<dbReference type="Proteomes" id="UP001210925">
    <property type="component" value="Unassembled WGS sequence"/>
</dbReference>